<dbReference type="EMBL" id="JX649861">
    <property type="protein sequence ID" value="AGC71080.1"/>
    <property type="molecule type" value="Genomic_DNA"/>
</dbReference>
<protein>
    <submittedName>
        <fullName evidence="1">Integral membrane protein</fullName>
    </submittedName>
</protein>
<reference evidence="1" key="1">
    <citation type="submission" date="2012-09" db="EMBL/GenBank/DDBJ databases">
        <title>Metagenomic Characterization of a Microbial Community in Wastewater Detects High Levels of Antibiotic Resistance.</title>
        <authorList>
            <person name="Abrams M."/>
            <person name="Caldwell A."/>
            <person name="Vandaei E."/>
            <person name="Lee W."/>
            <person name="Perrott J."/>
            <person name="Khan S.Y."/>
            <person name="Ta J."/>
            <person name="Romero D."/>
            <person name="Nguyen V."/>
            <person name="Pourmand N."/>
            <person name="Ouverney C.C."/>
        </authorList>
    </citation>
    <scope>NUCLEOTIDE SEQUENCE</scope>
</reference>
<organism evidence="1">
    <name type="scientific">uncultured bacterium A1Q1_fos_324</name>
    <dbReference type="NCBI Taxonomy" id="1256572"/>
    <lineage>
        <taxon>Bacteria</taxon>
        <taxon>environmental samples</taxon>
    </lineage>
</organism>
<sequence length="233" mass="26113">MVENVDDSINPELLAVLDSAARLQELIPDAVLVGGTVAALYAGHRLSYDHDHVVADLRQRFDVALEALEREPDWVMNRVTPGKIILGELGDIEAGVRQLIRTRPLETREIELPSGQRIVVPTRDEILRIKAFLIVRRNQTRDYLDVAALSQNYGVERTATVLSGIDQWYADETKDGTPVSTQLARQLADPRPADLSKVNLAEYKKLSKQWHNWNSVKNQIQHVAAHMSIPAEG</sequence>
<evidence type="ECO:0000313" key="1">
    <source>
        <dbReference type="EMBL" id="AGC71080.1"/>
    </source>
</evidence>
<proteinExistence type="predicted"/>
<accession>L7VY29</accession>
<name>L7VY29_9BACT</name>
<dbReference type="AlphaFoldDB" id="L7VY29"/>